<feature type="transmembrane region" description="Helical" evidence="7">
    <location>
        <begin position="64"/>
        <end position="90"/>
    </location>
</feature>
<dbReference type="GO" id="GO:0008195">
    <property type="term" value="F:phosphatidate phosphatase activity"/>
    <property type="evidence" value="ECO:0007669"/>
    <property type="project" value="TreeGrafter"/>
</dbReference>
<feature type="transmembrane region" description="Helical" evidence="7">
    <location>
        <begin position="309"/>
        <end position="328"/>
    </location>
</feature>
<dbReference type="AlphaFoldDB" id="A0AAI9EA90"/>
<feature type="transmembrane region" description="Helical" evidence="7">
    <location>
        <begin position="283"/>
        <end position="303"/>
    </location>
</feature>
<keyword evidence="3 7" id="KW-0812">Transmembrane</keyword>
<gene>
    <name evidence="9" type="ORF">LECACI_7A003877</name>
</gene>
<feature type="transmembrane region" description="Helical" evidence="7">
    <location>
        <begin position="200"/>
        <end position="223"/>
    </location>
</feature>
<keyword evidence="5 7" id="KW-0472">Membrane</keyword>
<dbReference type="PANTHER" id="PTHR10165:SF154">
    <property type="entry name" value="PAP2 DOMAIN PROTEIN (AFU_ORTHOLOGUE AFUA_1G09730)"/>
    <property type="match status" value="1"/>
</dbReference>
<dbReference type="GO" id="GO:0016020">
    <property type="term" value="C:membrane"/>
    <property type="evidence" value="ECO:0007669"/>
    <property type="project" value="UniProtKB-SubCell"/>
</dbReference>
<evidence type="ECO:0000256" key="1">
    <source>
        <dbReference type="ARBA" id="ARBA00004141"/>
    </source>
</evidence>
<feature type="transmembrane region" description="Helical" evidence="7">
    <location>
        <begin position="21"/>
        <end position="44"/>
    </location>
</feature>
<comment type="caution">
    <text evidence="9">The sequence shown here is derived from an EMBL/GenBank/DDBJ whole genome shotgun (WGS) entry which is preliminary data.</text>
</comment>
<dbReference type="Pfam" id="PF01569">
    <property type="entry name" value="PAP2"/>
    <property type="match status" value="1"/>
</dbReference>
<dbReference type="InterPro" id="IPR043216">
    <property type="entry name" value="PAP-like"/>
</dbReference>
<evidence type="ECO:0000256" key="3">
    <source>
        <dbReference type="ARBA" id="ARBA00022692"/>
    </source>
</evidence>
<dbReference type="EMBL" id="CAVMBE010000019">
    <property type="protein sequence ID" value="CAK3986981.1"/>
    <property type="molecule type" value="Genomic_DNA"/>
</dbReference>
<keyword evidence="10" id="KW-1185">Reference proteome</keyword>
<dbReference type="CDD" id="cd03390">
    <property type="entry name" value="PAP2_containing_1_like"/>
    <property type="match status" value="1"/>
</dbReference>
<evidence type="ECO:0000256" key="6">
    <source>
        <dbReference type="SAM" id="MobiDB-lite"/>
    </source>
</evidence>
<comment type="similarity">
    <text evidence="2">Belongs to the PA-phosphatase related phosphoesterase family.</text>
</comment>
<dbReference type="GO" id="GO:0046839">
    <property type="term" value="P:phospholipid dephosphorylation"/>
    <property type="evidence" value="ECO:0007669"/>
    <property type="project" value="TreeGrafter"/>
</dbReference>
<dbReference type="InterPro" id="IPR000326">
    <property type="entry name" value="PAP2/HPO"/>
</dbReference>
<evidence type="ECO:0000313" key="10">
    <source>
        <dbReference type="Proteomes" id="UP001296104"/>
    </source>
</evidence>
<dbReference type="Proteomes" id="UP001296104">
    <property type="component" value="Unassembled WGS sequence"/>
</dbReference>
<dbReference type="SUPFAM" id="SSF48317">
    <property type="entry name" value="Acid phosphatase/Vanadium-dependent haloperoxidase"/>
    <property type="match status" value="1"/>
</dbReference>
<reference evidence="9" key="1">
    <citation type="submission" date="2023-11" db="EMBL/GenBank/DDBJ databases">
        <authorList>
            <person name="Alioto T."/>
            <person name="Alioto T."/>
            <person name="Gomez Garrido J."/>
        </authorList>
    </citation>
    <scope>NUCLEOTIDE SEQUENCE</scope>
</reference>
<keyword evidence="4 7" id="KW-1133">Transmembrane helix</keyword>
<proteinExistence type="inferred from homology"/>
<evidence type="ECO:0000313" key="9">
    <source>
        <dbReference type="EMBL" id="CAK3986981.1"/>
    </source>
</evidence>
<evidence type="ECO:0000259" key="8">
    <source>
        <dbReference type="Pfam" id="PF01569"/>
    </source>
</evidence>
<protein>
    <submittedName>
        <fullName evidence="9">Acid phosphatase Vanadium-dependent haloperoxidase</fullName>
    </submittedName>
</protein>
<name>A0AAI9EA90_9PEZI</name>
<accession>A0AAI9EA90</accession>
<evidence type="ECO:0000256" key="4">
    <source>
        <dbReference type="ARBA" id="ARBA00022989"/>
    </source>
</evidence>
<sequence>MNSSTLHHHVGRLSKKLLLAYTFDWLIIILFAAAGGALSFVSPVHQVFSLLNLEISHPYIEETITTWMLVVIALLCPAVLILAITIFLVPGSQVRKRLSRGQIWRLKAWELEKGLAGLCLSVAVAFFITQGMKNMFGKPRPSLLARCQPDLDVLAEHVVGGWGQDLSMRWTLVDSGICGTTDRKSLDDGFRSFPSGHASWSWSGLLYLTLFFCAKFAVGFPFLPPQHSRTAKKERLSWDQELLPLHANGATGDSQDRGQGQKYEDEMDDPLALRNAAAAPPNYLLIPALLPVGVAVYICSTRYHQYYHFGFDLLAGSLIGIVTAYVSFRWYHLPISRGQGWAWGSRSRDRAFWIGVGSAGYVGDEGWESRRGKRGDLEGK</sequence>
<dbReference type="GO" id="GO:0006644">
    <property type="term" value="P:phospholipid metabolic process"/>
    <property type="evidence" value="ECO:0007669"/>
    <property type="project" value="InterPro"/>
</dbReference>
<dbReference type="PANTHER" id="PTHR10165">
    <property type="entry name" value="LIPID PHOSPHATE PHOSPHATASE"/>
    <property type="match status" value="1"/>
</dbReference>
<feature type="region of interest" description="Disordered" evidence="6">
    <location>
        <begin position="246"/>
        <end position="265"/>
    </location>
</feature>
<dbReference type="InterPro" id="IPR036938">
    <property type="entry name" value="PAP2/HPO_sf"/>
</dbReference>
<comment type="subcellular location">
    <subcellularLocation>
        <location evidence="1">Membrane</location>
        <topology evidence="1">Multi-pass membrane protein</topology>
    </subcellularLocation>
</comment>
<feature type="domain" description="Phosphatidic acid phosphatase type 2/haloperoxidase" evidence="8">
    <location>
        <begin position="115"/>
        <end position="332"/>
    </location>
</feature>
<evidence type="ECO:0000256" key="7">
    <source>
        <dbReference type="SAM" id="Phobius"/>
    </source>
</evidence>
<organism evidence="9 10">
    <name type="scientific">Lecanosticta acicola</name>
    <dbReference type="NCBI Taxonomy" id="111012"/>
    <lineage>
        <taxon>Eukaryota</taxon>
        <taxon>Fungi</taxon>
        <taxon>Dikarya</taxon>
        <taxon>Ascomycota</taxon>
        <taxon>Pezizomycotina</taxon>
        <taxon>Dothideomycetes</taxon>
        <taxon>Dothideomycetidae</taxon>
        <taxon>Mycosphaerellales</taxon>
        <taxon>Mycosphaerellaceae</taxon>
        <taxon>Lecanosticta</taxon>
    </lineage>
</organism>
<evidence type="ECO:0000256" key="5">
    <source>
        <dbReference type="ARBA" id="ARBA00023136"/>
    </source>
</evidence>
<dbReference type="Gene3D" id="1.20.144.10">
    <property type="entry name" value="Phosphatidic acid phosphatase type 2/haloperoxidase"/>
    <property type="match status" value="1"/>
</dbReference>
<evidence type="ECO:0000256" key="2">
    <source>
        <dbReference type="ARBA" id="ARBA00008816"/>
    </source>
</evidence>